<dbReference type="PANTHER" id="PTHR43242">
    <property type="entry name" value="NAD(P)-BINDING ROSSMANN-FOLD SUPERFAMILY PROTEIN"/>
    <property type="match status" value="1"/>
</dbReference>
<feature type="domain" description="RmlD-like substrate binding" evidence="1">
    <location>
        <begin position="10"/>
        <end position="234"/>
    </location>
</feature>
<keyword evidence="3" id="KW-1185">Reference proteome</keyword>
<evidence type="ECO:0000313" key="2">
    <source>
        <dbReference type="EMBL" id="CAH0379747.1"/>
    </source>
</evidence>
<evidence type="ECO:0000313" key="3">
    <source>
        <dbReference type="Proteomes" id="UP000789595"/>
    </source>
</evidence>
<dbReference type="Pfam" id="PF04321">
    <property type="entry name" value="RmlD_sub_bind"/>
    <property type="match status" value="1"/>
</dbReference>
<dbReference type="AlphaFoldDB" id="A0A8J2ST96"/>
<dbReference type="InterPro" id="IPR036291">
    <property type="entry name" value="NAD(P)-bd_dom_sf"/>
</dbReference>
<dbReference type="OrthoDB" id="6235964at2759"/>
<name>A0A8J2ST96_9STRA</name>
<comment type="caution">
    <text evidence="2">The sequence shown here is derived from an EMBL/GenBank/DDBJ whole genome shotgun (WGS) entry which is preliminary data.</text>
</comment>
<sequence length="349" mass="37742">MLDTPTTKLRVLIVGAGYVAQHLIAHLKDDFEVAYSHRRSNPPFDIPNVKSVYLDLSDDDSIATTLHETLPDVVVNCAAISSPAKCEQDEARAMSANCPRNFLEALHACVPDVLLIHFSTDLVLPDDEKPVSDGGVGAKSASRCICETPVPTNAYGRSKLAFEKALVEGWDRCIIFRMSNVAGPLAPYDKSGKFAQWVSNTLRDKGTVELWRDEVRSFVAMRQVRDGVKAAIQKYGVRHEPADDHEARALEAAALSPSETARFHHRARALRPAVFLHLNLGGPMALSRVQFGRAVASAAALDADLVRGALRPAGTAPLSVALDSSSFVEALGVPLVPLDLALREAFSST</sequence>
<protein>
    <recommendedName>
        <fullName evidence="1">RmlD-like substrate binding domain-containing protein</fullName>
    </recommendedName>
</protein>
<accession>A0A8J2ST96</accession>
<gene>
    <name evidence="2" type="ORF">PECAL_6P13840</name>
</gene>
<dbReference type="InterPro" id="IPR029903">
    <property type="entry name" value="RmlD-like-bd"/>
</dbReference>
<dbReference type="Gene3D" id="3.40.50.720">
    <property type="entry name" value="NAD(P)-binding Rossmann-like Domain"/>
    <property type="match status" value="1"/>
</dbReference>
<proteinExistence type="predicted"/>
<reference evidence="2" key="1">
    <citation type="submission" date="2021-11" db="EMBL/GenBank/DDBJ databases">
        <authorList>
            <consortium name="Genoscope - CEA"/>
            <person name="William W."/>
        </authorList>
    </citation>
    <scope>NUCLEOTIDE SEQUENCE</scope>
</reference>
<dbReference type="PANTHER" id="PTHR43242:SF1">
    <property type="entry name" value="NAD(P)-BINDING ROSSMANN-FOLD SUPERFAMILY PROTEIN"/>
    <property type="match status" value="1"/>
</dbReference>
<evidence type="ECO:0000259" key="1">
    <source>
        <dbReference type="Pfam" id="PF04321"/>
    </source>
</evidence>
<dbReference type="Proteomes" id="UP000789595">
    <property type="component" value="Unassembled WGS sequence"/>
</dbReference>
<dbReference type="EMBL" id="CAKKNE010000006">
    <property type="protein sequence ID" value="CAH0379747.1"/>
    <property type="molecule type" value="Genomic_DNA"/>
</dbReference>
<dbReference type="SUPFAM" id="SSF51735">
    <property type="entry name" value="NAD(P)-binding Rossmann-fold domains"/>
    <property type="match status" value="1"/>
</dbReference>
<organism evidence="2 3">
    <name type="scientific">Pelagomonas calceolata</name>
    <dbReference type="NCBI Taxonomy" id="35677"/>
    <lineage>
        <taxon>Eukaryota</taxon>
        <taxon>Sar</taxon>
        <taxon>Stramenopiles</taxon>
        <taxon>Ochrophyta</taxon>
        <taxon>Pelagophyceae</taxon>
        <taxon>Pelagomonadales</taxon>
        <taxon>Pelagomonadaceae</taxon>
        <taxon>Pelagomonas</taxon>
    </lineage>
</organism>